<sequence>MWNPNKKSILLVLERQPQIKCVGRKEMVGVDARYDELFAKVCEVRIHSQRDHNLNVDIPQADKIFTQ</sequence>
<evidence type="ECO:0000313" key="1">
    <source>
        <dbReference type="EMBL" id="VUZ41812.1"/>
    </source>
</evidence>
<name>A0A564Y3D7_HYMDI</name>
<gene>
    <name evidence="1" type="ORF">WMSIL1_LOCUS2515</name>
</gene>
<organism evidence="1 2">
    <name type="scientific">Hymenolepis diminuta</name>
    <name type="common">Rat tapeworm</name>
    <dbReference type="NCBI Taxonomy" id="6216"/>
    <lineage>
        <taxon>Eukaryota</taxon>
        <taxon>Metazoa</taxon>
        <taxon>Spiralia</taxon>
        <taxon>Lophotrochozoa</taxon>
        <taxon>Platyhelminthes</taxon>
        <taxon>Cestoda</taxon>
        <taxon>Eucestoda</taxon>
        <taxon>Cyclophyllidea</taxon>
        <taxon>Hymenolepididae</taxon>
        <taxon>Hymenolepis</taxon>
    </lineage>
</organism>
<reference evidence="1 2" key="1">
    <citation type="submission" date="2019-07" db="EMBL/GenBank/DDBJ databases">
        <authorList>
            <person name="Jastrzebski P J."/>
            <person name="Paukszto L."/>
            <person name="Jastrzebski P J."/>
        </authorList>
    </citation>
    <scope>NUCLEOTIDE SEQUENCE [LARGE SCALE GENOMIC DNA]</scope>
    <source>
        <strain evidence="1 2">WMS-il1</strain>
    </source>
</reference>
<dbReference type="AlphaFoldDB" id="A0A564Y3D7"/>
<accession>A0A564Y3D7</accession>
<proteinExistence type="predicted"/>
<dbReference type="EMBL" id="CABIJS010000066">
    <property type="protein sequence ID" value="VUZ41812.1"/>
    <property type="molecule type" value="Genomic_DNA"/>
</dbReference>
<keyword evidence="2" id="KW-1185">Reference proteome</keyword>
<evidence type="ECO:0000313" key="2">
    <source>
        <dbReference type="Proteomes" id="UP000321570"/>
    </source>
</evidence>
<protein>
    <submittedName>
        <fullName evidence="1">Uncharacterized protein</fullName>
    </submittedName>
</protein>
<dbReference type="Proteomes" id="UP000321570">
    <property type="component" value="Unassembled WGS sequence"/>
</dbReference>